<dbReference type="PANTHER" id="PTHR31902">
    <property type="entry name" value="ACTIN PATCHES DISTAL PROTEIN 1"/>
    <property type="match status" value="1"/>
</dbReference>
<dbReference type="Pfam" id="PF06999">
    <property type="entry name" value="Suc_Fer-like"/>
    <property type="match status" value="1"/>
</dbReference>
<sequence length="299" mass="31757">MTACSDFFDEPLPGTALEATRWVCVEFSHGWGHDALDGHALGEELASQIKAHMNAHNARFQFIREPGRDGQDASGHRILVAESTPGNEALYATTINSVSDLLSLDVSHPETIPGATALDSPVALICTHGKRDVCCALKGRPVAALLSQHASGSTEGADAPETTSARVWETSHTGGHRFAPAMIVLPWGFTYGRAGAQVARQIWDLAVDGQVELDLLRGRSAFSKPGQAAEVAVRSRFHLTGVADVVAVENTSETVFRVVCADGSAHSVEVVQTVSDLPARPATCGKGEKEVKVFRATLL</sequence>
<dbReference type="RefSeq" id="WP_102239052.1">
    <property type="nucleotide sequence ID" value="NZ_PNHK01000003.1"/>
</dbReference>
<proteinExistence type="predicted"/>
<evidence type="ECO:0000313" key="2">
    <source>
        <dbReference type="Proteomes" id="UP000235598"/>
    </source>
</evidence>
<dbReference type="InterPro" id="IPR010350">
    <property type="entry name" value="Aim32/Apd1-like_bac"/>
</dbReference>
<dbReference type="CDD" id="cd03062">
    <property type="entry name" value="TRX_Fd_Sucrase"/>
    <property type="match status" value="1"/>
</dbReference>
<name>A0A2N6VLT4_9MICO</name>
<dbReference type="AlphaFoldDB" id="A0A2N6VLT4"/>
<dbReference type="EMBL" id="PNHK01000003">
    <property type="protein sequence ID" value="PMD05112.1"/>
    <property type="molecule type" value="Genomic_DNA"/>
</dbReference>
<dbReference type="SUPFAM" id="SSF52833">
    <property type="entry name" value="Thioredoxin-like"/>
    <property type="match status" value="1"/>
</dbReference>
<organism evidence="1 2">
    <name type="scientific">Brevibacterium paucivorans</name>
    <dbReference type="NCBI Taxonomy" id="170994"/>
    <lineage>
        <taxon>Bacteria</taxon>
        <taxon>Bacillati</taxon>
        <taxon>Actinomycetota</taxon>
        <taxon>Actinomycetes</taxon>
        <taxon>Micrococcales</taxon>
        <taxon>Brevibacteriaceae</taxon>
        <taxon>Brevibacterium</taxon>
    </lineage>
</organism>
<dbReference type="PIRSF" id="PIRSF035042">
    <property type="entry name" value="UCP035042_thirdx"/>
    <property type="match status" value="1"/>
</dbReference>
<dbReference type="InterPro" id="IPR009737">
    <property type="entry name" value="Aim32/Apd1-like"/>
</dbReference>
<evidence type="ECO:0000313" key="1">
    <source>
        <dbReference type="EMBL" id="PMD05112.1"/>
    </source>
</evidence>
<reference evidence="1 2" key="1">
    <citation type="submission" date="2017-09" db="EMBL/GenBank/DDBJ databases">
        <title>Bacterial strain isolated from the female urinary microbiota.</title>
        <authorList>
            <person name="Thomas-White K."/>
            <person name="Kumar N."/>
            <person name="Forster S."/>
            <person name="Putonti C."/>
            <person name="Lawley T."/>
            <person name="Wolfe A.J."/>
        </authorList>
    </citation>
    <scope>NUCLEOTIDE SEQUENCE [LARGE SCALE GENOMIC DNA]</scope>
    <source>
        <strain evidence="1 2">UMB1301</strain>
    </source>
</reference>
<dbReference type="InterPro" id="IPR036249">
    <property type="entry name" value="Thioredoxin-like_sf"/>
</dbReference>
<dbReference type="Gene3D" id="3.40.30.10">
    <property type="entry name" value="Glutaredoxin"/>
    <property type="match status" value="1"/>
</dbReference>
<dbReference type="Proteomes" id="UP000235598">
    <property type="component" value="Unassembled WGS sequence"/>
</dbReference>
<accession>A0A2N6VLT4</accession>
<dbReference type="PANTHER" id="PTHR31902:SF22">
    <property type="entry name" value="SLL1203 PROTEIN"/>
    <property type="match status" value="1"/>
</dbReference>
<dbReference type="OrthoDB" id="3399139at2"/>
<protein>
    <submittedName>
        <fullName evidence="1">Sucrase ferredoxin</fullName>
    </submittedName>
</protein>
<comment type="caution">
    <text evidence="1">The sequence shown here is derived from an EMBL/GenBank/DDBJ whole genome shotgun (WGS) entry which is preliminary data.</text>
</comment>
<gene>
    <name evidence="1" type="ORF">CJ199_08455</name>
</gene>